<keyword evidence="8 15" id="KW-0418">Kinase</keyword>
<dbReference type="SMART" id="SM00388">
    <property type="entry name" value="HisKA"/>
    <property type="match status" value="1"/>
</dbReference>
<dbReference type="SUPFAM" id="SSF47384">
    <property type="entry name" value="Homodimeric domain of signal transducing histidine kinase"/>
    <property type="match status" value="1"/>
</dbReference>
<evidence type="ECO:0000256" key="11">
    <source>
        <dbReference type="ARBA" id="ARBA00023012"/>
    </source>
</evidence>
<dbReference type="Pfam" id="PF00512">
    <property type="entry name" value="HisKA"/>
    <property type="match status" value="1"/>
</dbReference>
<feature type="transmembrane region" description="Helical" evidence="13">
    <location>
        <begin position="14"/>
        <end position="34"/>
    </location>
</feature>
<evidence type="ECO:0000259" key="14">
    <source>
        <dbReference type="PROSITE" id="PS50109"/>
    </source>
</evidence>
<dbReference type="STRING" id="926559.JoomaDRAFT_0906"/>
<dbReference type="GO" id="GO:0005524">
    <property type="term" value="F:ATP binding"/>
    <property type="evidence" value="ECO:0007669"/>
    <property type="project" value="UniProtKB-KW"/>
</dbReference>
<feature type="transmembrane region" description="Helical" evidence="13">
    <location>
        <begin position="41"/>
        <end position="63"/>
    </location>
</feature>
<dbReference type="GO" id="GO:0005886">
    <property type="term" value="C:plasma membrane"/>
    <property type="evidence" value="ECO:0007669"/>
    <property type="project" value="TreeGrafter"/>
</dbReference>
<dbReference type="Gene3D" id="3.30.565.10">
    <property type="entry name" value="Histidine kinase-like ATPase, C-terminal domain"/>
    <property type="match status" value="1"/>
</dbReference>
<evidence type="ECO:0000256" key="1">
    <source>
        <dbReference type="ARBA" id="ARBA00000085"/>
    </source>
</evidence>
<dbReference type="InterPro" id="IPR036097">
    <property type="entry name" value="HisK_dim/P_sf"/>
</dbReference>
<dbReference type="InterPro" id="IPR005467">
    <property type="entry name" value="His_kinase_dom"/>
</dbReference>
<keyword evidence="6 13" id="KW-0812">Transmembrane</keyword>
<dbReference type="EC" id="2.7.13.3" evidence="3"/>
<proteinExistence type="predicted"/>
<comment type="subcellular location">
    <subcellularLocation>
        <location evidence="2">Membrane</location>
        <topology evidence="2">Multi-pass membrane protein</topology>
    </subcellularLocation>
</comment>
<evidence type="ECO:0000313" key="15">
    <source>
        <dbReference type="EMBL" id="EIJ37931.1"/>
    </source>
</evidence>
<dbReference type="Pfam" id="PF02518">
    <property type="entry name" value="HATPase_c"/>
    <property type="match status" value="1"/>
</dbReference>
<dbReference type="PROSITE" id="PS50109">
    <property type="entry name" value="HIS_KIN"/>
    <property type="match status" value="1"/>
</dbReference>
<dbReference type="Gene3D" id="1.10.287.130">
    <property type="match status" value="1"/>
</dbReference>
<keyword evidence="16" id="KW-1185">Reference proteome</keyword>
<dbReference type="SMART" id="SM00387">
    <property type="entry name" value="HATPase_c"/>
    <property type="match status" value="1"/>
</dbReference>
<evidence type="ECO:0000256" key="13">
    <source>
        <dbReference type="SAM" id="Phobius"/>
    </source>
</evidence>
<keyword evidence="7" id="KW-0547">Nucleotide-binding</keyword>
<dbReference type="AlphaFoldDB" id="I3C2T8"/>
<dbReference type="CDD" id="cd00075">
    <property type="entry name" value="HATPase"/>
    <property type="match status" value="1"/>
</dbReference>
<dbReference type="Pfam" id="PF13493">
    <property type="entry name" value="DUF4118"/>
    <property type="match status" value="1"/>
</dbReference>
<keyword evidence="11" id="KW-0902">Two-component regulatory system</keyword>
<evidence type="ECO:0000256" key="12">
    <source>
        <dbReference type="ARBA" id="ARBA00023136"/>
    </source>
</evidence>
<dbReference type="InterPro" id="IPR052023">
    <property type="entry name" value="Histidine_kinase_KdpD"/>
</dbReference>
<feature type="transmembrane region" description="Helical" evidence="13">
    <location>
        <begin position="69"/>
        <end position="87"/>
    </location>
</feature>
<evidence type="ECO:0000256" key="2">
    <source>
        <dbReference type="ARBA" id="ARBA00004141"/>
    </source>
</evidence>
<evidence type="ECO:0000256" key="8">
    <source>
        <dbReference type="ARBA" id="ARBA00022777"/>
    </source>
</evidence>
<keyword evidence="12 13" id="KW-0472">Membrane</keyword>
<keyword evidence="9" id="KW-0067">ATP-binding</keyword>
<evidence type="ECO:0000256" key="7">
    <source>
        <dbReference type="ARBA" id="ARBA00022741"/>
    </source>
</evidence>
<evidence type="ECO:0000256" key="10">
    <source>
        <dbReference type="ARBA" id="ARBA00022989"/>
    </source>
</evidence>
<organism evidence="15 16">
    <name type="scientific">Galbibacter orientalis DSM 19592</name>
    <dbReference type="NCBI Taxonomy" id="926559"/>
    <lineage>
        <taxon>Bacteria</taxon>
        <taxon>Pseudomonadati</taxon>
        <taxon>Bacteroidota</taxon>
        <taxon>Flavobacteriia</taxon>
        <taxon>Flavobacteriales</taxon>
        <taxon>Flavobacteriaceae</taxon>
        <taxon>Galbibacter</taxon>
    </lineage>
</organism>
<dbReference type="PRINTS" id="PR00344">
    <property type="entry name" value="BCTRLSENSOR"/>
</dbReference>
<evidence type="ECO:0000256" key="6">
    <source>
        <dbReference type="ARBA" id="ARBA00022692"/>
    </source>
</evidence>
<dbReference type="Gene3D" id="1.20.120.620">
    <property type="entry name" value="Backbone structure of the membrane domain of e. Coli histidine kinase receptor kdpd"/>
    <property type="match status" value="1"/>
</dbReference>
<dbReference type="eggNOG" id="COG2205">
    <property type="taxonomic scope" value="Bacteria"/>
</dbReference>
<name>I3C2T8_9FLAO</name>
<dbReference type="CDD" id="cd00082">
    <property type="entry name" value="HisKA"/>
    <property type="match status" value="1"/>
</dbReference>
<dbReference type="OrthoDB" id="9804645at2"/>
<dbReference type="InterPro" id="IPR004358">
    <property type="entry name" value="Sig_transdc_His_kin-like_C"/>
</dbReference>
<dbReference type="EMBL" id="JH651379">
    <property type="protein sequence ID" value="EIJ37931.1"/>
    <property type="molecule type" value="Genomic_DNA"/>
</dbReference>
<dbReference type="InterPro" id="IPR025201">
    <property type="entry name" value="KdpD_TM"/>
</dbReference>
<evidence type="ECO:0000256" key="5">
    <source>
        <dbReference type="ARBA" id="ARBA00022679"/>
    </source>
</evidence>
<dbReference type="SUPFAM" id="SSF55874">
    <property type="entry name" value="ATPase domain of HSP90 chaperone/DNA topoisomerase II/histidine kinase"/>
    <property type="match status" value="1"/>
</dbReference>
<protein>
    <recommendedName>
        <fullName evidence="3">histidine kinase</fullName>
        <ecNumber evidence="3">2.7.13.3</ecNumber>
    </recommendedName>
</protein>
<dbReference type="PANTHER" id="PTHR45569">
    <property type="entry name" value="SENSOR PROTEIN KDPD"/>
    <property type="match status" value="1"/>
</dbReference>
<sequence>MVSAILCFLSVDIIGFRAVALILLLVVSLNAILFDIFPVMLSALLSALIWNFFFIPPILTFHIGSPEDALMFLMYFVIASINAVLTYKIREYDKKRRDEEEKANAIKLYNTLLNSLSHELRTPIATIIGAIDTINDGGNKLTDVNRKVLYSEIETAGTRLNRQVENLLSMSRLEAGFIKPKEDWCDLNELIFTTIKRNKENLLNHSIVFTPNEELPLFKLDIGLLEQVVHNIIHNAVQHTPKGSLIKIEAKHAENSCEVIISDNGGGFPIDKMEAVFNKFYRLNNNIGGTGLGLSIVKGFTEAMNGTIHLQNKTNGGAKFTIKIPAETTTIEAYGNQ</sequence>
<evidence type="ECO:0000256" key="9">
    <source>
        <dbReference type="ARBA" id="ARBA00022840"/>
    </source>
</evidence>
<dbReference type="Proteomes" id="UP000004690">
    <property type="component" value="Unassembled WGS sequence"/>
</dbReference>
<dbReference type="HOGENOM" id="CLU_000445_89_5_10"/>
<dbReference type="InterPro" id="IPR003661">
    <property type="entry name" value="HisK_dim/P_dom"/>
</dbReference>
<reference evidence="15 16" key="1">
    <citation type="submission" date="2012-02" db="EMBL/GenBank/DDBJ databases">
        <title>Improved High-Quality Draft genome of Joostella marina DSM 19592.</title>
        <authorList>
            <consortium name="US DOE Joint Genome Institute (JGI-PGF)"/>
            <person name="Lucas S."/>
            <person name="Copeland A."/>
            <person name="Lapidus A."/>
            <person name="Bruce D."/>
            <person name="Goodwin L."/>
            <person name="Pitluck S."/>
            <person name="Peters L."/>
            <person name="Chertkov O."/>
            <person name="Ovchinnikova G."/>
            <person name="Kyrpides N."/>
            <person name="Mavromatis K."/>
            <person name="Detter J.C."/>
            <person name="Han C."/>
            <person name="Land M."/>
            <person name="Hauser L."/>
            <person name="Markowitz V."/>
            <person name="Cheng J.-F."/>
            <person name="Hugenholtz P."/>
            <person name="Woyke T."/>
            <person name="Wu D."/>
            <person name="Tindall B."/>
            <person name="Brambilla E."/>
            <person name="Klenk H.-P."/>
            <person name="Eisen J.A."/>
        </authorList>
    </citation>
    <scope>NUCLEOTIDE SEQUENCE [LARGE SCALE GENOMIC DNA]</scope>
    <source>
        <strain evidence="15 16">DSM 19592</strain>
    </source>
</reference>
<dbReference type="InterPro" id="IPR038318">
    <property type="entry name" value="KdpD_sf"/>
</dbReference>
<evidence type="ECO:0000313" key="16">
    <source>
        <dbReference type="Proteomes" id="UP000004690"/>
    </source>
</evidence>
<accession>I3C2T8</accession>
<keyword evidence="4" id="KW-0597">Phosphoprotein</keyword>
<dbReference type="PANTHER" id="PTHR45569:SF1">
    <property type="entry name" value="SENSOR PROTEIN KDPD"/>
    <property type="match status" value="1"/>
</dbReference>
<evidence type="ECO:0000256" key="4">
    <source>
        <dbReference type="ARBA" id="ARBA00022553"/>
    </source>
</evidence>
<comment type="catalytic activity">
    <reaction evidence="1">
        <text>ATP + protein L-histidine = ADP + protein N-phospho-L-histidine.</text>
        <dbReference type="EC" id="2.7.13.3"/>
    </reaction>
</comment>
<evidence type="ECO:0000256" key="3">
    <source>
        <dbReference type="ARBA" id="ARBA00012438"/>
    </source>
</evidence>
<feature type="domain" description="Histidine kinase" evidence="14">
    <location>
        <begin position="115"/>
        <end position="328"/>
    </location>
</feature>
<gene>
    <name evidence="15" type="ORF">JoomaDRAFT_0906</name>
</gene>
<keyword evidence="5" id="KW-0808">Transferase</keyword>
<dbReference type="InterPro" id="IPR003594">
    <property type="entry name" value="HATPase_dom"/>
</dbReference>
<dbReference type="GO" id="GO:0000155">
    <property type="term" value="F:phosphorelay sensor kinase activity"/>
    <property type="evidence" value="ECO:0007669"/>
    <property type="project" value="InterPro"/>
</dbReference>
<keyword evidence="10 13" id="KW-1133">Transmembrane helix</keyword>
<dbReference type="InterPro" id="IPR036890">
    <property type="entry name" value="HATPase_C_sf"/>
</dbReference>